<dbReference type="Proteomes" id="UP000319828">
    <property type="component" value="Unassembled WGS sequence"/>
</dbReference>
<reference evidence="4 5" key="1">
    <citation type="submission" date="2019-07" db="EMBL/GenBank/DDBJ databases">
        <title>The draft genome sequence of Vibrio algivorus M1486.</title>
        <authorList>
            <person name="Meng X."/>
        </authorList>
    </citation>
    <scope>NUCLEOTIDE SEQUENCE [LARGE SCALE GENOMIC DNA]</scope>
    <source>
        <strain evidence="4 5">M1486</strain>
    </source>
</reference>
<keyword evidence="3" id="KW-0460">Magnesium</keyword>
<dbReference type="InterPro" id="IPR050582">
    <property type="entry name" value="HAD-like_SerB"/>
</dbReference>
<comment type="caution">
    <text evidence="4">The sequence shown here is derived from an EMBL/GenBank/DDBJ whole genome shotgun (WGS) entry which is preliminary data.</text>
</comment>
<evidence type="ECO:0000313" key="4">
    <source>
        <dbReference type="EMBL" id="TVO35808.1"/>
    </source>
</evidence>
<dbReference type="Gene3D" id="1.20.1440.100">
    <property type="entry name" value="SG protein - dephosphorylation function"/>
    <property type="match status" value="1"/>
</dbReference>
<name>A0A557P590_9VIBR</name>
<dbReference type="SUPFAM" id="SSF56784">
    <property type="entry name" value="HAD-like"/>
    <property type="match status" value="1"/>
</dbReference>
<dbReference type="PANTHER" id="PTHR43344">
    <property type="entry name" value="PHOSPHOSERINE PHOSPHATASE"/>
    <property type="match status" value="1"/>
</dbReference>
<organism evidence="4 5">
    <name type="scientific">Vibrio algivorus</name>
    <dbReference type="NCBI Taxonomy" id="1667024"/>
    <lineage>
        <taxon>Bacteria</taxon>
        <taxon>Pseudomonadati</taxon>
        <taxon>Pseudomonadota</taxon>
        <taxon>Gammaproteobacteria</taxon>
        <taxon>Vibrionales</taxon>
        <taxon>Vibrionaceae</taxon>
        <taxon>Vibrio</taxon>
    </lineage>
</organism>
<gene>
    <name evidence="4" type="ORF">FOF44_11065</name>
</gene>
<dbReference type="EMBL" id="VMKJ01000022">
    <property type="protein sequence ID" value="TVO35808.1"/>
    <property type="molecule type" value="Genomic_DNA"/>
</dbReference>
<keyword evidence="2 4" id="KW-0378">Hydrolase</keyword>
<dbReference type="NCBIfam" id="TIGR01490">
    <property type="entry name" value="HAD-SF-IB-hyp1"/>
    <property type="match status" value="1"/>
</dbReference>
<dbReference type="GO" id="GO:0046872">
    <property type="term" value="F:metal ion binding"/>
    <property type="evidence" value="ECO:0007669"/>
    <property type="project" value="UniProtKB-KW"/>
</dbReference>
<evidence type="ECO:0000256" key="3">
    <source>
        <dbReference type="ARBA" id="ARBA00022842"/>
    </source>
</evidence>
<dbReference type="RefSeq" id="WP_144388408.1">
    <property type="nucleotide sequence ID" value="NZ_CANNCB010000015.1"/>
</dbReference>
<dbReference type="AlphaFoldDB" id="A0A557P590"/>
<keyword evidence="1" id="KW-0479">Metal-binding</keyword>
<dbReference type="PANTHER" id="PTHR43344:SF13">
    <property type="entry name" value="PHOSPHATASE RV3661-RELATED"/>
    <property type="match status" value="1"/>
</dbReference>
<dbReference type="NCBIfam" id="TIGR01488">
    <property type="entry name" value="HAD-SF-IB"/>
    <property type="match status" value="1"/>
</dbReference>
<dbReference type="Gene3D" id="3.40.50.1000">
    <property type="entry name" value="HAD superfamily/HAD-like"/>
    <property type="match status" value="1"/>
</dbReference>
<accession>A0A557P590</accession>
<evidence type="ECO:0000256" key="2">
    <source>
        <dbReference type="ARBA" id="ARBA00022801"/>
    </source>
</evidence>
<dbReference type="GO" id="GO:0016787">
    <property type="term" value="F:hydrolase activity"/>
    <property type="evidence" value="ECO:0007669"/>
    <property type="project" value="UniProtKB-KW"/>
</dbReference>
<sequence>MTQPLYVFDMDETLIDADCAMLWNAFLVRKGIIAEPGFLEQDQRLMRLYAQGKMDMEDYLEFSIAPLASLPVEEVNRLVEECVLEEILVKQFTQSKDLIEQLRQQQAQMVIISASVSFLVSVVGRHIGIDNTLGIDLVTKQGCYTPEISGIASYREGKVLRLKEWIESQPECFSEIHFYTDSINDLPLCEFADYVYLVNPCPALKAYSDQENWQVLEWSVR</sequence>
<evidence type="ECO:0000256" key="1">
    <source>
        <dbReference type="ARBA" id="ARBA00022723"/>
    </source>
</evidence>
<evidence type="ECO:0000313" key="5">
    <source>
        <dbReference type="Proteomes" id="UP000319828"/>
    </source>
</evidence>
<dbReference type="InterPro" id="IPR036412">
    <property type="entry name" value="HAD-like_sf"/>
</dbReference>
<dbReference type="CDD" id="cd02612">
    <property type="entry name" value="HAD_PGPPase"/>
    <property type="match status" value="1"/>
</dbReference>
<proteinExistence type="predicted"/>
<dbReference type="OrthoDB" id="9784466at2"/>
<dbReference type="InterPro" id="IPR023214">
    <property type="entry name" value="HAD_sf"/>
</dbReference>
<protein>
    <submittedName>
        <fullName evidence="4">HAD family hydrolase</fullName>
    </submittedName>
</protein>
<dbReference type="InterPro" id="IPR006385">
    <property type="entry name" value="HAD_hydro_SerB1"/>
</dbReference>
<dbReference type="Pfam" id="PF12710">
    <property type="entry name" value="HAD"/>
    <property type="match status" value="1"/>
</dbReference>